<accession>A0ABP4T2M1</accession>
<evidence type="ECO:0000313" key="3">
    <source>
        <dbReference type="Proteomes" id="UP001500064"/>
    </source>
</evidence>
<evidence type="ECO:0008006" key="4">
    <source>
        <dbReference type="Google" id="ProtNLM"/>
    </source>
</evidence>
<dbReference type="EMBL" id="BAAAMU010000124">
    <property type="protein sequence ID" value="GAA1681217.1"/>
    <property type="molecule type" value="Genomic_DNA"/>
</dbReference>
<dbReference type="Proteomes" id="UP001500064">
    <property type="component" value="Unassembled WGS sequence"/>
</dbReference>
<feature type="chain" id="PRO_5047240070" description="SH3 domain-containing protein" evidence="1">
    <location>
        <begin position="26"/>
        <end position="97"/>
    </location>
</feature>
<organism evidence="2 3">
    <name type="scientific">Nonomuraea maheshkhaliensis</name>
    <dbReference type="NCBI Taxonomy" id="419590"/>
    <lineage>
        <taxon>Bacteria</taxon>
        <taxon>Bacillati</taxon>
        <taxon>Actinomycetota</taxon>
        <taxon>Actinomycetes</taxon>
        <taxon>Streptosporangiales</taxon>
        <taxon>Streptosporangiaceae</taxon>
        <taxon>Nonomuraea</taxon>
    </lineage>
</organism>
<name>A0ABP4T2M1_9ACTN</name>
<gene>
    <name evidence="2" type="ORF">GCM10009733_092380</name>
</gene>
<dbReference type="RefSeq" id="WP_346113360.1">
    <property type="nucleotide sequence ID" value="NZ_BAAAMU010000124.1"/>
</dbReference>
<proteinExistence type="predicted"/>
<sequence length="97" mass="10050">MRKIAVTLAFAAATLVANAPAPANALPNTCTARVVGVHSGTAKCNSGTGKFRVALYCSSNPGTGLGRWVYGPWKSPGSVSNWACADHVLGAKYDRKN</sequence>
<feature type="signal peptide" evidence="1">
    <location>
        <begin position="1"/>
        <end position="25"/>
    </location>
</feature>
<keyword evidence="3" id="KW-1185">Reference proteome</keyword>
<evidence type="ECO:0000313" key="2">
    <source>
        <dbReference type="EMBL" id="GAA1681217.1"/>
    </source>
</evidence>
<comment type="caution">
    <text evidence="2">The sequence shown here is derived from an EMBL/GenBank/DDBJ whole genome shotgun (WGS) entry which is preliminary data.</text>
</comment>
<evidence type="ECO:0000256" key="1">
    <source>
        <dbReference type="SAM" id="SignalP"/>
    </source>
</evidence>
<keyword evidence="1" id="KW-0732">Signal</keyword>
<reference evidence="3" key="1">
    <citation type="journal article" date="2019" name="Int. J. Syst. Evol. Microbiol.">
        <title>The Global Catalogue of Microorganisms (GCM) 10K type strain sequencing project: providing services to taxonomists for standard genome sequencing and annotation.</title>
        <authorList>
            <consortium name="The Broad Institute Genomics Platform"/>
            <consortium name="The Broad Institute Genome Sequencing Center for Infectious Disease"/>
            <person name="Wu L."/>
            <person name="Ma J."/>
        </authorList>
    </citation>
    <scope>NUCLEOTIDE SEQUENCE [LARGE SCALE GENOMIC DNA]</scope>
    <source>
        <strain evidence="3">JCM 13929</strain>
    </source>
</reference>
<protein>
    <recommendedName>
        <fullName evidence="4">SH3 domain-containing protein</fullName>
    </recommendedName>
</protein>